<dbReference type="EMBL" id="WAEL01000004">
    <property type="protein sequence ID" value="NID11134.1"/>
    <property type="molecule type" value="Genomic_DNA"/>
</dbReference>
<dbReference type="Gene3D" id="3.40.50.620">
    <property type="entry name" value="HUPs"/>
    <property type="match status" value="1"/>
</dbReference>
<keyword evidence="2" id="KW-0436">Ligase</keyword>
<dbReference type="EC" id="6.3.1.14" evidence="2"/>
<name>A0ABX0QFY0_9BACT</name>
<dbReference type="Gene3D" id="3.90.1490.10">
    <property type="entry name" value="putative n-type atp pyrophosphatase, domain 2"/>
    <property type="match status" value="1"/>
</dbReference>
<reference evidence="2" key="1">
    <citation type="submission" date="2024-05" db="EMBL/GenBank/DDBJ databases">
        <authorList>
            <person name="Jung D.-H."/>
        </authorList>
    </citation>
    <scope>NUCLEOTIDE SEQUENCE</scope>
    <source>
        <strain evidence="2">JA-25</strain>
    </source>
</reference>
<gene>
    <name evidence="2" type="ORF">F7231_13215</name>
</gene>
<feature type="domain" description="Diphthamide synthase" evidence="1">
    <location>
        <begin position="3"/>
        <end position="197"/>
    </location>
</feature>
<dbReference type="CDD" id="cd01994">
    <property type="entry name" value="AANH_PF0828-like"/>
    <property type="match status" value="1"/>
</dbReference>
<proteinExistence type="predicted"/>
<keyword evidence="3" id="KW-1185">Reference proteome</keyword>
<organism evidence="2 3">
    <name type="scientific">Fibrivirga algicola</name>
    <dbReference type="NCBI Taxonomy" id="2950420"/>
    <lineage>
        <taxon>Bacteria</taxon>
        <taxon>Pseudomonadati</taxon>
        <taxon>Bacteroidota</taxon>
        <taxon>Cytophagia</taxon>
        <taxon>Cytophagales</taxon>
        <taxon>Spirosomataceae</taxon>
        <taxon>Fibrivirga</taxon>
    </lineage>
</organism>
<dbReference type="Proteomes" id="UP000606008">
    <property type="component" value="Unassembled WGS sequence"/>
</dbReference>
<dbReference type="NCBIfam" id="TIGR00290">
    <property type="entry name" value="MJ0570_dom"/>
    <property type="match status" value="1"/>
</dbReference>
<comment type="caution">
    <text evidence="2">The sequence shown here is derived from an EMBL/GenBank/DDBJ whole genome shotgun (WGS) entry which is preliminary data.</text>
</comment>
<dbReference type="PIRSF" id="PIRSF039123">
    <property type="entry name" value="Diphthamide_synthase"/>
    <property type="match status" value="1"/>
</dbReference>
<evidence type="ECO:0000313" key="3">
    <source>
        <dbReference type="Proteomes" id="UP000606008"/>
    </source>
</evidence>
<sequence>MNWSGGKDSALALYRIQQQGQSTVTQLLTTINGAYGRVSMHGVREELIQAQADRLGLPLTTVRLPETASMALYQTTMNDALRLLIENGIEQAVFGDIFLEDLRQWREEQLASIGLTGVFPLWQTASMTLLHEFWAAGFQTIVVAVNGQQLDKSFCGRVLDQQFVADLPAGVDPCGENGEFHTFVFNAPYFSSPVRFTLGDVVERTYTFTDADKQERTSTYYFADLLPS</sequence>
<dbReference type="InterPro" id="IPR014729">
    <property type="entry name" value="Rossmann-like_a/b/a_fold"/>
</dbReference>
<dbReference type="InterPro" id="IPR030662">
    <property type="entry name" value="DPH6/MJ0570"/>
</dbReference>
<dbReference type="Pfam" id="PF01902">
    <property type="entry name" value="Diphthami_syn_2"/>
    <property type="match status" value="1"/>
</dbReference>
<dbReference type="InterPro" id="IPR002761">
    <property type="entry name" value="Diphthami_syn_dom"/>
</dbReference>
<dbReference type="GO" id="GO:0017178">
    <property type="term" value="F:diphthine-ammonia ligase activity"/>
    <property type="evidence" value="ECO:0007669"/>
    <property type="project" value="UniProtKB-EC"/>
</dbReference>
<evidence type="ECO:0000313" key="2">
    <source>
        <dbReference type="EMBL" id="NID11134.1"/>
    </source>
</evidence>
<evidence type="ECO:0000259" key="1">
    <source>
        <dbReference type="Pfam" id="PF01902"/>
    </source>
</evidence>
<protein>
    <submittedName>
        <fullName evidence="2">Diphthine--ammonia ligase</fullName>
        <ecNumber evidence="2">6.3.1.14</ecNumber>
    </submittedName>
</protein>
<dbReference type="SUPFAM" id="SSF52402">
    <property type="entry name" value="Adenine nucleotide alpha hydrolases-like"/>
    <property type="match status" value="1"/>
</dbReference>
<accession>A0ABX0QFY0</accession>